<protein>
    <recommendedName>
        <fullName evidence="6">Copper transport protein</fullName>
    </recommendedName>
</protein>
<feature type="transmembrane region" description="Helical" evidence="6">
    <location>
        <begin position="25"/>
        <end position="42"/>
    </location>
</feature>
<feature type="compositionally biased region" description="Basic and acidic residues" evidence="7">
    <location>
        <begin position="61"/>
        <end position="72"/>
    </location>
</feature>
<comment type="caution">
    <text evidence="8">The sequence shown here is derived from an EMBL/GenBank/DDBJ whole genome shotgun (WGS) entry which is preliminary data.</text>
</comment>
<dbReference type="EMBL" id="VXIS01000054">
    <property type="protein sequence ID" value="KAA8909768.1"/>
    <property type="molecule type" value="Genomic_DNA"/>
</dbReference>
<keyword evidence="3 6" id="KW-0812">Transmembrane</keyword>
<keyword evidence="5 6" id="KW-0472">Membrane</keyword>
<dbReference type="GO" id="GO:0016020">
    <property type="term" value="C:membrane"/>
    <property type="evidence" value="ECO:0007669"/>
    <property type="project" value="UniProtKB-SubCell"/>
</dbReference>
<name>A0A5J5F2P4_9PEZI</name>
<keyword evidence="6" id="KW-0406">Ion transport</keyword>
<dbReference type="OrthoDB" id="161814at2759"/>
<dbReference type="InParanoid" id="A0A5J5F2P4"/>
<keyword evidence="6" id="KW-0187">Copper transport</keyword>
<evidence type="ECO:0000256" key="5">
    <source>
        <dbReference type="ARBA" id="ARBA00023136"/>
    </source>
</evidence>
<gene>
    <name evidence="8" type="ORF">FN846DRAFT_941359</name>
</gene>
<evidence type="ECO:0000256" key="7">
    <source>
        <dbReference type="SAM" id="MobiDB-lite"/>
    </source>
</evidence>
<dbReference type="Proteomes" id="UP000326924">
    <property type="component" value="Unassembled WGS sequence"/>
</dbReference>
<dbReference type="InterPro" id="IPR007274">
    <property type="entry name" value="Cop_transporter"/>
</dbReference>
<keyword evidence="6" id="KW-0186">Copper</keyword>
<feature type="region of interest" description="Disordered" evidence="7">
    <location>
        <begin position="58"/>
        <end position="81"/>
    </location>
</feature>
<evidence type="ECO:0000256" key="2">
    <source>
        <dbReference type="ARBA" id="ARBA00006921"/>
    </source>
</evidence>
<evidence type="ECO:0000256" key="6">
    <source>
        <dbReference type="RuleBase" id="RU367022"/>
    </source>
</evidence>
<dbReference type="PANTHER" id="PTHR12483:SF73">
    <property type="entry name" value="COPPER TRANSPORT PROTEIN CTR3"/>
    <property type="match status" value="1"/>
</dbReference>
<keyword evidence="9" id="KW-1185">Reference proteome</keyword>
<proteinExistence type="inferred from homology"/>
<reference evidence="8 9" key="1">
    <citation type="submission" date="2019-09" db="EMBL/GenBank/DDBJ databases">
        <title>Draft genome of the ectomycorrhizal ascomycete Sphaerosporella brunnea.</title>
        <authorList>
            <consortium name="DOE Joint Genome Institute"/>
            <person name="Benucci G.M."/>
            <person name="Marozzi G."/>
            <person name="Antonielli L."/>
            <person name="Sanchez S."/>
            <person name="Marco P."/>
            <person name="Wang X."/>
            <person name="Falini L.B."/>
            <person name="Barry K."/>
            <person name="Haridas S."/>
            <person name="Lipzen A."/>
            <person name="Labutti K."/>
            <person name="Grigoriev I.V."/>
            <person name="Murat C."/>
            <person name="Martin F."/>
            <person name="Albertini E."/>
            <person name="Donnini D."/>
            <person name="Bonito G."/>
        </authorList>
    </citation>
    <scope>NUCLEOTIDE SEQUENCE [LARGE SCALE GENOMIC DNA]</scope>
    <source>
        <strain evidence="8 9">Sb_GMNB300</strain>
    </source>
</reference>
<evidence type="ECO:0000313" key="8">
    <source>
        <dbReference type="EMBL" id="KAA8909768.1"/>
    </source>
</evidence>
<accession>A0A5J5F2P4</accession>
<evidence type="ECO:0000313" key="9">
    <source>
        <dbReference type="Proteomes" id="UP000326924"/>
    </source>
</evidence>
<evidence type="ECO:0000256" key="4">
    <source>
        <dbReference type="ARBA" id="ARBA00022989"/>
    </source>
</evidence>
<dbReference type="AlphaFoldDB" id="A0A5J5F2P4"/>
<evidence type="ECO:0000256" key="1">
    <source>
        <dbReference type="ARBA" id="ARBA00004141"/>
    </source>
</evidence>
<keyword evidence="4 6" id="KW-1133">Transmembrane helix</keyword>
<keyword evidence="6" id="KW-0813">Transport</keyword>
<dbReference type="PANTHER" id="PTHR12483">
    <property type="entry name" value="SOLUTE CARRIER FAMILY 31 COPPER TRANSPORTERS"/>
    <property type="match status" value="1"/>
</dbReference>
<sequence>MLWNWHTIDACFLANTWHVRTKGQFAGSCIGVFFLVLALEFVRRAQREYDRSIVSQWQGPGDKETVQAKESGRGSANPPRRPTLLQHLVRCLFFTSQLCAAYIVRSSVGLYAFVY</sequence>
<dbReference type="GO" id="GO:0005375">
    <property type="term" value="F:copper ion transmembrane transporter activity"/>
    <property type="evidence" value="ECO:0007669"/>
    <property type="project" value="UniProtKB-UniRule"/>
</dbReference>
<dbReference type="Pfam" id="PF04145">
    <property type="entry name" value="Ctr"/>
    <property type="match status" value="1"/>
</dbReference>
<evidence type="ECO:0000256" key="3">
    <source>
        <dbReference type="ARBA" id="ARBA00022692"/>
    </source>
</evidence>
<comment type="similarity">
    <text evidence="2 6">Belongs to the copper transporter (Ctr) (TC 1.A.56) family. SLC31A subfamily.</text>
</comment>
<comment type="subcellular location">
    <subcellularLocation>
        <location evidence="1 6">Membrane</location>
        <topology evidence="1 6">Multi-pass membrane protein</topology>
    </subcellularLocation>
</comment>
<organism evidence="8 9">
    <name type="scientific">Sphaerosporella brunnea</name>
    <dbReference type="NCBI Taxonomy" id="1250544"/>
    <lineage>
        <taxon>Eukaryota</taxon>
        <taxon>Fungi</taxon>
        <taxon>Dikarya</taxon>
        <taxon>Ascomycota</taxon>
        <taxon>Pezizomycotina</taxon>
        <taxon>Pezizomycetes</taxon>
        <taxon>Pezizales</taxon>
        <taxon>Pyronemataceae</taxon>
        <taxon>Sphaerosporella</taxon>
    </lineage>
</organism>